<protein>
    <recommendedName>
        <fullName evidence="4">Double Cache domain-containing protein</fullName>
    </recommendedName>
</protein>
<keyword evidence="1" id="KW-1133">Transmembrane helix</keyword>
<keyword evidence="3" id="KW-1185">Reference proteome</keyword>
<comment type="caution">
    <text evidence="2">The sequence shown here is derived from an EMBL/GenBank/DDBJ whole genome shotgun (WGS) entry which is preliminary data.</text>
</comment>
<organism evidence="2 3">
    <name type="scientific">Solemya velesiana gill symbiont</name>
    <dbReference type="NCBI Taxonomy" id="1918948"/>
    <lineage>
        <taxon>Bacteria</taxon>
        <taxon>Pseudomonadati</taxon>
        <taxon>Pseudomonadota</taxon>
        <taxon>Gammaproteobacteria</taxon>
        <taxon>sulfur-oxidizing symbionts</taxon>
    </lineage>
</organism>
<reference evidence="2 3" key="1">
    <citation type="submission" date="2016-11" db="EMBL/GenBank/DDBJ databases">
        <title>Mixed transmission modes and dynamic genome evolution in an obligate animal-bacterial symbiosis.</title>
        <authorList>
            <person name="Russell S.L."/>
            <person name="Corbett-Detig R.B."/>
            <person name="Cavanaugh C.M."/>
        </authorList>
    </citation>
    <scope>NUCLEOTIDE SEQUENCE [LARGE SCALE GENOMIC DNA]</scope>
    <source>
        <strain evidence="2">Se-Cadez</strain>
    </source>
</reference>
<accession>A0A1T2KS39</accession>
<dbReference type="OrthoDB" id="9812260at2"/>
<gene>
    <name evidence="2" type="ORF">BOW51_11045</name>
</gene>
<sequence>MKLPLIIAIILFGIAELLFGWWLWSEVRTTTQRSLLFHQTELKTGFRSVVDSHGKLVETSLHYLLQKKQLLPMIAEAADPDTVEASLRRIRGRLYRTRYSDYKNLLEQDIRVLQFVMPDGRSLLRFNRPDLYDYPITKDRPLIAEVLESGKPGAAFENGRVYPGFRYVFPLHFAGRLVGVADFSLSYDGIRRSFAESKQVTGSVSQIVLRRDLLEAVTHPSAKSLFRTSAINPDYVVEEEGSPLKDILRLEPLPDWVDSLDKLLQASADVQQAMSEGRQYSVTECTSQAQCYSIALNPVLDSSKRAAAYMEISSFSNQLL</sequence>
<feature type="transmembrane region" description="Helical" evidence="1">
    <location>
        <begin position="6"/>
        <end position="24"/>
    </location>
</feature>
<keyword evidence="1" id="KW-0472">Membrane</keyword>
<name>A0A1T2KS39_9GAMM</name>
<evidence type="ECO:0008006" key="4">
    <source>
        <dbReference type="Google" id="ProtNLM"/>
    </source>
</evidence>
<dbReference type="EMBL" id="MPRJ01000087">
    <property type="protein sequence ID" value="OOZ35642.1"/>
    <property type="molecule type" value="Genomic_DNA"/>
</dbReference>
<dbReference type="Proteomes" id="UP000190896">
    <property type="component" value="Unassembled WGS sequence"/>
</dbReference>
<evidence type="ECO:0000313" key="3">
    <source>
        <dbReference type="Proteomes" id="UP000190896"/>
    </source>
</evidence>
<dbReference type="AlphaFoldDB" id="A0A1T2KS39"/>
<dbReference type="RefSeq" id="WP_078488065.1">
    <property type="nucleotide sequence ID" value="NZ_MPRJ01000087.1"/>
</dbReference>
<keyword evidence="1" id="KW-0812">Transmembrane</keyword>
<evidence type="ECO:0000313" key="2">
    <source>
        <dbReference type="EMBL" id="OOZ35642.1"/>
    </source>
</evidence>
<proteinExistence type="predicted"/>
<evidence type="ECO:0000256" key="1">
    <source>
        <dbReference type="SAM" id="Phobius"/>
    </source>
</evidence>